<comment type="subcellular location">
    <subcellularLocation>
        <location evidence="1">Membrane</location>
    </subcellularLocation>
</comment>
<name>A0A1W6L854_9BURK</name>
<accession>A0A1W6L854</accession>
<dbReference type="KEGG" id="rgu:A4W93_11115"/>
<evidence type="ECO:0000313" key="5">
    <source>
        <dbReference type="Proteomes" id="UP000193427"/>
    </source>
</evidence>
<dbReference type="Pfam" id="PF01103">
    <property type="entry name" value="Omp85"/>
    <property type="match status" value="1"/>
</dbReference>
<reference evidence="4 5" key="1">
    <citation type="submission" date="2016-04" db="EMBL/GenBank/DDBJ databases">
        <title>Complete genome sequence of natural rubber-degrading, novel Gram-negative bacterium, Rhizobacter gummiphilus strain NS21.</title>
        <authorList>
            <person name="Tabata M."/>
            <person name="Kasai D."/>
            <person name="Fukuda M."/>
        </authorList>
    </citation>
    <scope>NUCLEOTIDE SEQUENCE [LARGE SCALE GENOMIC DNA]</scope>
    <source>
        <strain evidence="4 5">NS21</strain>
    </source>
</reference>
<dbReference type="STRING" id="946333.A4W93_11115"/>
<evidence type="ECO:0000256" key="1">
    <source>
        <dbReference type="ARBA" id="ARBA00004370"/>
    </source>
</evidence>
<dbReference type="AlphaFoldDB" id="A0A1W6L854"/>
<evidence type="ECO:0000259" key="3">
    <source>
        <dbReference type="Pfam" id="PF01103"/>
    </source>
</evidence>
<dbReference type="Proteomes" id="UP000193427">
    <property type="component" value="Chromosome"/>
</dbReference>
<dbReference type="Gene3D" id="3.10.20.310">
    <property type="entry name" value="membrane protein fhac"/>
    <property type="match status" value="1"/>
</dbReference>
<proteinExistence type="predicted"/>
<gene>
    <name evidence="4" type="ORF">A4W93_11115</name>
</gene>
<dbReference type="InterPro" id="IPR000184">
    <property type="entry name" value="Bac_surfAg_D15"/>
</dbReference>
<feature type="domain" description="Bacterial surface antigen (D15)" evidence="3">
    <location>
        <begin position="352"/>
        <end position="533"/>
    </location>
</feature>
<keyword evidence="5" id="KW-1185">Reference proteome</keyword>
<dbReference type="EMBL" id="CP015118">
    <property type="protein sequence ID" value="ARN20403.1"/>
    <property type="molecule type" value="Genomic_DNA"/>
</dbReference>
<keyword evidence="2" id="KW-0472">Membrane</keyword>
<sequence>MIGRLALVLALAGGDAATAGEDTSPLPSFAELEAAGTRIGEVRVVTRDIFDAEDLTEDRRLYRWANALHIQTRPAVIERALLFHSGELLSVRLLEETERLLRANRYLRDVEITPVAVHDGLVDIEVVTHDTWSLDPGVSFGRSGGVNTGGIHLKEYNLFGTGIAASLGHGKGVDRSSNELSLLSERTLGTWTNLAYSHASNSDGTKDTASVMRPFYALDARWAAGASLSKDNRVDSIYNAGVLTSQYRHRQDRAEVFGGWSPGLRNGWVQRYSAGVSYSDDIYTPDPGLVAPSLLPQDETLVGPFVRVELIEDRYERELNRNLIGRPEFFALGLTTSLQIGFAPARLGSTENTVLYDGRISRGFEPYGAHRLITSGQITGQFSGGKIRRQRAGAQAQYYLPQDNKRWLFYASAAGDVLTRPDVNDELLLGGDNGLRGYPLRYQSGDRRALFTLEERFFTDWYLYRMFRVGGAAFFDSGRAWGGHNTNTVNPGWLNDVGLGLRFVSTRSAFSNVLHVDLAVPLNATSDIKKVQFLIKTKTSF</sequence>
<protein>
    <recommendedName>
        <fullName evidence="3">Bacterial surface antigen (D15) domain-containing protein</fullName>
    </recommendedName>
</protein>
<evidence type="ECO:0000313" key="4">
    <source>
        <dbReference type="EMBL" id="ARN20403.1"/>
    </source>
</evidence>
<evidence type="ECO:0000256" key="2">
    <source>
        <dbReference type="ARBA" id="ARBA00023136"/>
    </source>
</evidence>
<dbReference type="GO" id="GO:0019867">
    <property type="term" value="C:outer membrane"/>
    <property type="evidence" value="ECO:0007669"/>
    <property type="project" value="InterPro"/>
</dbReference>
<dbReference type="Gene3D" id="2.40.160.50">
    <property type="entry name" value="membrane protein fhac: a member of the omp85/tpsb transporter family"/>
    <property type="match status" value="1"/>
</dbReference>
<organism evidence="4 5">
    <name type="scientific">Piscinibacter gummiphilus</name>
    <dbReference type="NCBI Taxonomy" id="946333"/>
    <lineage>
        <taxon>Bacteria</taxon>
        <taxon>Pseudomonadati</taxon>
        <taxon>Pseudomonadota</taxon>
        <taxon>Betaproteobacteria</taxon>
        <taxon>Burkholderiales</taxon>
        <taxon>Sphaerotilaceae</taxon>
        <taxon>Piscinibacter</taxon>
    </lineage>
</organism>